<dbReference type="GO" id="GO:0006357">
    <property type="term" value="P:regulation of transcription by RNA polymerase II"/>
    <property type="evidence" value="ECO:0007669"/>
    <property type="project" value="TreeGrafter"/>
</dbReference>
<dbReference type="RefSeq" id="XP_033653440.1">
    <property type="nucleotide sequence ID" value="XM_033800301.1"/>
</dbReference>
<evidence type="ECO:0000256" key="4">
    <source>
        <dbReference type="ARBA" id="ARBA00022833"/>
    </source>
</evidence>
<keyword evidence="7" id="KW-0539">Nucleus</keyword>
<dbReference type="SUPFAM" id="SSF57667">
    <property type="entry name" value="beta-beta-alpha zinc fingers"/>
    <property type="match status" value="3"/>
</dbReference>
<evidence type="ECO:0000256" key="1">
    <source>
        <dbReference type="ARBA" id="ARBA00004123"/>
    </source>
</evidence>
<evidence type="ECO:0000256" key="2">
    <source>
        <dbReference type="ARBA" id="ARBA00022723"/>
    </source>
</evidence>
<reference evidence="11" key="1">
    <citation type="journal article" date="2020" name="Stud. Mycol.">
        <title>101 Dothideomycetes genomes: a test case for predicting lifestyles and emergence of pathogens.</title>
        <authorList>
            <person name="Haridas S."/>
            <person name="Albert R."/>
            <person name="Binder M."/>
            <person name="Bloem J."/>
            <person name="Labutti K."/>
            <person name="Salamov A."/>
            <person name="Andreopoulos B."/>
            <person name="Baker S."/>
            <person name="Barry K."/>
            <person name="Bills G."/>
            <person name="Bluhm B."/>
            <person name="Cannon C."/>
            <person name="Castanera R."/>
            <person name="Culley D."/>
            <person name="Daum C."/>
            <person name="Ezra D."/>
            <person name="Gonzalez J."/>
            <person name="Henrissat B."/>
            <person name="Kuo A."/>
            <person name="Liang C."/>
            <person name="Lipzen A."/>
            <person name="Lutzoni F."/>
            <person name="Magnuson J."/>
            <person name="Mondo S."/>
            <person name="Nolan M."/>
            <person name="Ohm R."/>
            <person name="Pangilinan J."/>
            <person name="Park H.-J."/>
            <person name="Ramirez L."/>
            <person name="Alfaro M."/>
            <person name="Sun H."/>
            <person name="Tritt A."/>
            <person name="Yoshinaga Y."/>
            <person name="Zwiers L.-H."/>
            <person name="Turgeon B."/>
            <person name="Goodwin S."/>
            <person name="Spatafora J."/>
            <person name="Crous P."/>
            <person name="Grigoriev I."/>
        </authorList>
    </citation>
    <scope>NUCLEOTIDE SEQUENCE</scope>
    <source>
        <strain evidence="11">CBS 379.55</strain>
    </source>
</reference>
<feature type="domain" description="C2H2-type" evidence="10">
    <location>
        <begin position="402"/>
        <end position="432"/>
    </location>
</feature>
<evidence type="ECO:0000256" key="7">
    <source>
        <dbReference type="ARBA" id="ARBA00023242"/>
    </source>
</evidence>
<evidence type="ECO:0000313" key="11">
    <source>
        <dbReference type="EMBL" id="KAF2275901.1"/>
    </source>
</evidence>
<feature type="domain" description="C2H2-type" evidence="10">
    <location>
        <begin position="302"/>
        <end position="332"/>
    </location>
</feature>
<dbReference type="PROSITE" id="PS50157">
    <property type="entry name" value="ZINC_FINGER_C2H2_2"/>
    <property type="match status" value="7"/>
</dbReference>
<evidence type="ECO:0000256" key="9">
    <source>
        <dbReference type="SAM" id="MobiDB-lite"/>
    </source>
</evidence>
<dbReference type="Gene3D" id="3.30.160.60">
    <property type="entry name" value="Classic Zinc Finger"/>
    <property type="match status" value="6"/>
</dbReference>
<feature type="region of interest" description="Disordered" evidence="9">
    <location>
        <begin position="1"/>
        <end position="52"/>
    </location>
</feature>
<sequence length="509" mass="58476">MANKRKETDGDEGGAQKRFRRALDDQHDAGRDDDPFANDTPAAPDPFIREGINQSDGRSQWLCTYTGCEYRCDRLAKIQNHVRVHTGERPFVCTYGNCDRSFTRKDKLTQHVKNVHGEEAPRPHACTWEGCTKSFGTKQHLKEHIKSHERLFYCTGYPPCTEAFRKQKTLDSHIAQKHLKINPWACTFIDAETGEKCTKSYQTEGSLRLHTKTCHNGKVTEVFFCVHCPAPGAQMETFETEMGIITQPTEPLRFATKEELLNHEKVHHPPECMLCNRKFASQMNLDNHVAVVHGDPKSQPQLPCPYPDCKSVFKKRSNLNTHIWSFHEKRKNFKTDLKAWDGHNACGAAYASKSSLEQHVRRDHLKMPNRKQMRKMRKSRAPPPPSALRLLTGVGFDGGRTITCLQEGCQHTFFRDYDLRRHMRAEHDMEPHDIEARILERNAQEGGEFWVRRGEDLLYESAETISSVLAFLAMYYDDGLGLSRFIPLVSARHRLSCFIEHNTVSPIRC</sequence>
<dbReference type="GO" id="GO:0005634">
    <property type="term" value="C:nucleus"/>
    <property type="evidence" value="ECO:0007669"/>
    <property type="project" value="UniProtKB-SubCell"/>
</dbReference>
<evidence type="ECO:0000256" key="6">
    <source>
        <dbReference type="ARBA" id="ARBA00023163"/>
    </source>
</evidence>
<comment type="subcellular location">
    <subcellularLocation>
        <location evidence="1">Nucleus</location>
    </subcellularLocation>
</comment>
<dbReference type="PANTHER" id="PTHR46179">
    <property type="entry name" value="ZINC FINGER PROTEIN"/>
    <property type="match status" value="1"/>
</dbReference>
<keyword evidence="4" id="KW-0862">Zinc</keyword>
<dbReference type="OrthoDB" id="4748970at2759"/>
<keyword evidence="6" id="KW-0804">Transcription</keyword>
<gene>
    <name evidence="11" type="ORF">EI97DRAFT_450698</name>
</gene>
<keyword evidence="5" id="KW-0805">Transcription regulation</keyword>
<feature type="domain" description="C2H2-type" evidence="10">
    <location>
        <begin position="152"/>
        <end position="183"/>
    </location>
</feature>
<feature type="compositionally biased region" description="Basic and acidic residues" evidence="9">
    <location>
        <begin position="21"/>
        <end position="34"/>
    </location>
</feature>
<keyword evidence="3 8" id="KW-0863">Zinc-finger</keyword>
<evidence type="ECO:0000256" key="8">
    <source>
        <dbReference type="PROSITE-ProRule" id="PRU00042"/>
    </source>
</evidence>
<dbReference type="Pfam" id="PF00096">
    <property type="entry name" value="zf-C2H2"/>
    <property type="match status" value="2"/>
</dbReference>
<dbReference type="Proteomes" id="UP000800097">
    <property type="component" value="Unassembled WGS sequence"/>
</dbReference>
<feature type="domain" description="C2H2-type" evidence="10">
    <location>
        <begin position="91"/>
        <end position="121"/>
    </location>
</feature>
<evidence type="ECO:0000256" key="5">
    <source>
        <dbReference type="ARBA" id="ARBA00023015"/>
    </source>
</evidence>
<name>A0A6A6JH66_WESOR</name>
<dbReference type="InterPro" id="IPR013087">
    <property type="entry name" value="Znf_C2H2_type"/>
</dbReference>
<evidence type="ECO:0000259" key="10">
    <source>
        <dbReference type="PROSITE" id="PS50157"/>
    </source>
</evidence>
<dbReference type="SMART" id="SM00355">
    <property type="entry name" value="ZnF_C2H2"/>
    <property type="match status" value="9"/>
</dbReference>
<keyword evidence="12" id="KW-1185">Reference proteome</keyword>
<feature type="domain" description="C2H2-type" evidence="10">
    <location>
        <begin position="124"/>
        <end position="148"/>
    </location>
</feature>
<dbReference type="GeneID" id="54553476"/>
<accession>A0A6A6JH66</accession>
<dbReference type="PROSITE" id="PS00028">
    <property type="entry name" value="ZINC_FINGER_C2H2_1"/>
    <property type="match status" value="6"/>
</dbReference>
<dbReference type="InterPro" id="IPR036236">
    <property type="entry name" value="Znf_C2H2_sf"/>
</dbReference>
<dbReference type="GO" id="GO:0008270">
    <property type="term" value="F:zinc ion binding"/>
    <property type="evidence" value="ECO:0007669"/>
    <property type="project" value="UniProtKB-KW"/>
</dbReference>
<dbReference type="AlphaFoldDB" id="A0A6A6JH66"/>
<dbReference type="EMBL" id="ML986495">
    <property type="protein sequence ID" value="KAF2275901.1"/>
    <property type="molecule type" value="Genomic_DNA"/>
</dbReference>
<proteinExistence type="predicted"/>
<keyword evidence="2" id="KW-0479">Metal-binding</keyword>
<protein>
    <recommendedName>
        <fullName evidence="10">C2H2-type domain-containing protein</fullName>
    </recommendedName>
</protein>
<feature type="domain" description="C2H2-type" evidence="10">
    <location>
        <begin position="270"/>
        <end position="298"/>
    </location>
</feature>
<organism evidence="11 12">
    <name type="scientific">Westerdykella ornata</name>
    <dbReference type="NCBI Taxonomy" id="318751"/>
    <lineage>
        <taxon>Eukaryota</taxon>
        <taxon>Fungi</taxon>
        <taxon>Dikarya</taxon>
        <taxon>Ascomycota</taxon>
        <taxon>Pezizomycotina</taxon>
        <taxon>Dothideomycetes</taxon>
        <taxon>Pleosporomycetidae</taxon>
        <taxon>Pleosporales</taxon>
        <taxon>Sporormiaceae</taxon>
        <taxon>Westerdykella</taxon>
    </lineage>
</organism>
<evidence type="ECO:0000256" key="3">
    <source>
        <dbReference type="ARBA" id="ARBA00022771"/>
    </source>
</evidence>
<feature type="domain" description="C2H2-type" evidence="10">
    <location>
        <begin position="61"/>
        <end position="90"/>
    </location>
</feature>
<evidence type="ECO:0000313" key="12">
    <source>
        <dbReference type="Proteomes" id="UP000800097"/>
    </source>
</evidence>
<dbReference type="PANTHER" id="PTHR46179:SF13">
    <property type="entry name" value="C2H2-TYPE DOMAIN-CONTAINING PROTEIN"/>
    <property type="match status" value="1"/>
</dbReference>
<dbReference type="InterPro" id="IPR051061">
    <property type="entry name" value="Zinc_finger_trans_reg"/>
</dbReference>